<keyword evidence="2" id="KW-1185">Reference proteome</keyword>
<organism evidence="1 2">
    <name type="scientific">Diplocarpon coronariae</name>
    <dbReference type="NCBI Taxonomy" id="2795749"/>
    <lineage>
        <taxon>Eukaryota</taxon>
        <taxon>Fungi</taxon>
        <taxon>Dikarya</taxon>
        <taxon>Ascomycota</taxon>
        <taxon>Pezizomycotina</taxon>
        <taxon>Leotiomycetes</taxon>
        <taxon>Helotiales</taxon>
        <taxon>Drepanopezizaceae</taxon>
        <taxon>Diplocarpon</taxon>
    </lineage>
</organism>
<dbReference type="InParanoid" id="A0A218ZG59"/>
<gene>
    <name evidence="1" type="ORF">B2J93_6651</name>
</gene>
<sequence length="190" mass="20572">MPPTTGQVTDREITSLQATILQNPVSVGSCHFSRTTTPFRNITTKHLAEDAPTPRLPRPRLYHLHGSVYIAEFYLIPSNSALQTAADTYLPASPLSAPPAMSPDISRASCSGSLSWRTMFDIDGRMFWPQAGSDLGALALARALARARVVATATATASAIARARARARARATMMMMASFRRSSQMHQVPT</sequence>
<protein>
    <submittedName>
        <fullName evidence="1">Uncharacterized protein</fullName>
    </submittedName>
</protein>
<dbReference type="Proteomes" id="UP000242519">
    <property type="component" value="Unassembled WGS sequence"/>
</dbReference>
<evidence type="ECO:0000313" key="1">
    <source>
        <dbReference type="EMBL" id="OWP07071.1"/>
    </source>
</evidence>
<comment type="caution">
    <text evidence="1">The sequence shown here is derived from an EMBL/GenBank/DDBJ whole genome shotgun (WGS) entry which is preliminary data.</text>
</comment>
<dbReference type="EMBL" id="MZNU01000020">
    <property type="protein sequence ID" value="OWP07071.1"/>
    <property type="molecule type" value="Genomic_DNA"/>
</dbReference>
<accession>A0A218ZG59</accession>
<reference evidence="1 2" key="1">
    <citation type="submission" date="2017-04" db="EMBL/GenBank/DDBJ databases">
        <title>Draft genome sequence of Marssonina coronaria NL1: causal agent of apple blotch.</title>
        <authorList>
            <person name="Cheng Q."/>
        </authorList>
    </citation>
    <scope>NUCLEOTIDE SEQUENCE [LARGE SCALE GENOMIC DNA]</scope>
    <source>
        <strain evidence="1 2">NL1</strain>
    </source>
</reference>
<proteinExistence type="predicted"/>
<dbReference type="AlphaFoldDB" id="A0A218ZG59"/>
<name>A0A218ZG59_9HELO</name>
<evidence type="ECO:0000313" key="2">
    <source>
        <dbReference type="Proteomes" id="UP000242519"/>
    </source>
</evidence>